<keyword evidence="3" id="KW-1185">Reference proteome</keyword>
<accession>A0A2P9AGH8</accession>
<name>A0A2P9AGH8_9HYPH</name>
<sequence length="164" mass="18161">MPASSRTRSSPSSGLVAPAPTFWISWSRPGSRRSAAFDGDLFYPHNAFRAPGALDLTDWGKSKASVAEQRYTNFRHGLSMRQVYVDASSTAELEGGDLRVRLRGQRPCPRRHLRPFDRDGDTLRRRRNGLESQTGSVGGHPARDLFQRRKCRGGSGHEPGRNGG</sequence>
<organism evidence="2 3">
    <name type="scientific">Mesorhizobium delmotii</name>
    <dbReference type="NCBI Taxonomy" id="1631247"/>
    <lineage>
        <taxon>Bacteria</taxon>
        <taxon>Pseudomonadati</taxon>
        <taxon>Pseudomonadota</taxon>
        <taxon>Alphaproteobacteria</taxon>
        <taxon>Hyphomicrobiales</taxon>
        <taxon>Phyllobacteriaceae</taxon>
        <taxon>Mesorhizobium</taxon>
    </lineage>
</organism>
<reference evidence="3" key="1">
    <citation type="submission" date="2016-12" db="EMBL/GenBank/DDBJ databases">
        <authorList>
            <person name="Brunel B."/>
        </authorList>
    </citation>
    <scope>NUCLEOTIDE SEQUENCE [LARGE SCALE GENOMIC DNA]</scope>
</reference>
<dbReference type="Proteomes" id="UP000245698">
    <property type="component" value="Unassembled WGS sequence"/>
</dbReference>
<proteinExistence type="predicted"/>
<feature type="region of interest" description="Disordered" evidence="1">
    <location>
        <begin position="109"/>
        <end position="164"/>
    </location>
</feature>
<feature type="compositionally biased region" description="Gly residues" evidence="1">
    <location>
        <begin position="153"/>
        <end position="164"/>
    </location>
</feature>
<dbReference type="AlphaFoldDB" id="A0A2P9AGH8"/>
<dbReference type="EMBL" id="FUIG01000019">
    <property type="protein sequence ID" value="SJM30235.1"/>
    <property type="molecule type" value="Genomic_DNA"/>
</dbReference>
<evidence type="ECO:0000256" key="1">
    <source>
        <dbReference type="SAM" id="MobiDB-lite"/>
    </source>
</evidence>
<feature type="compositionally biased region" description="Basic and acidic residues" evidence="1">
    <location>
        <begin position="114"/>
        <end position="123"/>
    </location>
</feature>
<evidence type="ECO:0000313" key="3">
    <source>
        <dbReference type="Proteomes" id="UP000245698"/>
    </source>
</evidence>
<protein>
    <submittedName>
        <fullName evidence="2">Uncharacterized protein</fullName>
    </submittedName>
</protein>
<evidence type="ECO:0000313" key="2">
    <source>
        <dbReference type="EMBL" id="SJM30235.1"/>
    </source>
</evidence>
<gene>
    <name evidence="2" type="ORF">BQ8482_130134</name>
</gene>